<evidence type="ECO:0000256" key="1">
    <source>
        <dbReference type="ARBA" id="ARBA00010229"/>
    </source>
</evidence>
<feature type="region of interest" description="Disordered" evidence="4">
    <location>
        <begin position="44"/>
        <end position="76"/>
    </location>
</feature>
<feature type="compositionally biased region" description="Acidic residues" evidence="4">
    <location>
        <begin position="444"/>
        <end position="461"/>
    </location>
</feature>
<evidence type="ECO:0000259" key="5">
    <source>
        <dbReference type="Pfam" id="PF15619"/>
    </source>
</evidence>
<feature type="compositionally biased region" description="Acidic residues" evidence="4">
    <location>
        <begin position="503"/>
        <end position="515"/>
    </location>
</feature>
<evidence type="ECO:0000256" key="3">
    <source>
        <dbReference type="SAM" id="Coils"/>
    </source>
</evidence>
<proteinExistence type="inferred from homology"/>
<feature type="region of interest" description="Disordered" evidence="4">
    <location>
        <begin position="499"/>
        <end position="548"/>
    </location>
</feature>
<dbReference type="Pfam" id="PF15619">
    <property type="entry name" value="Lebercilin"/>
    <property type="match status" value="1"/>
</dbReference>
<reference evidence="6" key="3">
    <citation type="submission" date="2025-05" db="UniProtKB">
        <authorList>
            <consortium name="EnsemblMetazoa"/>
        </authorList>
    </citation>
    <scope>IDENTIFICATION</scope>
</reference>
<feature type="domain" description="Lebercilin" evidence="5">
    <location>
        <begin position="81"/>
        <end position="265"/>
    </location>
</feature>
<reference evidence="8" key="2">
    <citation type="submission" date="2025-04" db="UniProtKB">
        <authorList>
            <consortium name="RefSeq"/>
        </authorList>
    </citation>
    <scope>IDENTIFICATION</scope>
</reference>
<dbReference type="OrthoDB" id="2123794at2759"/>
<feature type="compositionally biased region" description="Acidic residues" evidence="4">
    <location>
        <begin position="471"/>
        <end position="483"/>
    </location>
</feature>
<evidence type="ECO:0000313" key="7">
    <source>
        <dbReference type="Proteomes" id="UP001652680"/>
    </source>
</evidence>
<dbReference type="OMA" id="AYGLMNK"/>
<feature type="region of interest" description="Disordered" evidence="4">
    <location>
        <begin position="563"/>
        <end position="596"/>
    </location>
</feature>
<reference evidence="7" key="1">
    <citation type="journal article" date="2021" name="Elife">
        <title>Highly contiguous assemblies of 101 drosophilid genomes.</title>
        <authorList>
            <person name="Kim B.Y."/>
            <person name="Wang J.R."/>
            <person name="Miller D.E."/>
            <person name="Barmina O."/>
            <person name="Delaney E."/>
            <person name="Thompson A."/>
            <person name="Comeault A.A."/>
            <person name="Peede D."/>
            <person name="D'Agostino E.R."/>
            <person name="Pelaez J."/>
            <person name="Aguilar J.M."/>
            <person name="Haji D."/>
            <person name="Matsunaga T."/>
            <person name="Armstrong E.E."/>
            <person name="Zych M."/>
            <person name="Ogawa Y."/>
            <person name="Stamenkovic-Radak M."/>
            <person name="Jelic M."/>
            <person name="Veselinovic M.S."/>
            <person name="Tanaskovic M."/>
            <person name="Eric P."/>
            <person name="Gao J.J."/>
            <person name="Katoh T.K."/>
            <person name="Toda M.J."/>
            <person name="Watabe H."/>
            <person name="Watada M."/>
            <person name="Davis J.S."/>
            <person name="Moyle L.C."/>
            <person name="Manoli G."/>
            <person name="Bertolini E."/>
            <person name="Kostal V."/>
            <person name="Hawley R.S."/>
            <person name="Takahashi A."/>
            <person name="Jones C.D."/>
            <person name="Price D.K."/>
            <person name="Whiteman N."/>
            <person name="Kopp A."/>
            <person name="Matute D.R."/>
            <person name="Petrov D.A."/>
        </authorList>
    </citation>
    <scope>NUCLEOTIDE SEQUENCE [LARGE SCALE GENOMIC DNA]</scope>
</reference>
<dbReference type="PANTHER" id="PTHR16650:SF6">
    <property type="entry name" value="GH21622P"/>
    <property type="match status" value="1"/>
</dbReference>
<dbReference type="Proteomes" id="UP001652680">
    <property type="component" value="Unassembled WGS sequence"/>
</dbReference>
<evidence type="ECO:0000256" key="4">
    <source>
        <dbReference type="SAM" id="MobiDB-lite"/>
    </source>
</evidence>
<name>A0A6P4F4E0_DRORH</name>
<protein>
    <submittedName>
        <fullName evidence="8">Lebercilin</fullName>
    </submittedName>
</protein>
<feature type="region of interest" description="Disordered" evidence="4">
    <location>
        <begin position="334"/>
        <end position="487"/>
    </location>
</feature>
<feature type="coiled-coil region" evidence="3">
    <location>
        <begin position="148"/>
        <end position="225"/>
    </location>
</feature>
<evidence type="ECO:0000313" key="8">
    <source>
        <dbReference type="RefSeq" id="XP_016985207.1"/>
    </source>
</evidence>
<evidence type="ECO:0000256" key="2">
    <source>
        <dbReference type="ARBA" id="ARBA00023054"/>
    </source>
</evidence>
<dbReference type="GO" id="GO:0042073">
    <property type="term" value="P:intraciliary transport"/>
    <property type="evidence" value="ECO:0007669"/>
    <property type="project" value="TreeGrafter"/>
</dbReference>
<dbReference type="RefSeq" id="XP_016985207.1">
    <property type="nucleotide sequence ID" value="XM_017129718.1"/>
</dbReference>
<dbReference type="EnsemblMetazoa" id="XM_017129718.1">
    <property type="protein sequence ID" value="XP_016985207.1"/>
    <property type="gene ID" value="LOC108048818"/>
</dbReference>
<evidence type="ECO:0000313" key="6">
    <source>
        <dbReference type="EnsemblMetazoa" id="XP_016985207.1"/>
    </source>
</evidence>
<sequence length="615" mass="69040">MVSPRKPASSYGLRPPRLEANNLMAASAKSCESLFSASSRESASLIYQRSKPPSQHRGGMKGSGNSNSQPAMVSQNHSEIHQRVMSARNLRAKTFQNQLADAQAEIANLAHENRMLRTLHKRQNSALNKYESNTAELPQLLHSHAEELRVWQTKYRNLQSINKDLELKLKQKEAIILSLSDQNKHYSQLNKDKNLDERQKLQEKLKSLEQRLEDKDNDMKLMARKVQLESKNFRQQLLNEQKKGKEVLLKLEKAKLEISGYRKLEEYTLGTDKVNPLSSGRRAKLSGVSEEPDKIDKLEKSLEMLDKAIEKNNQSEFNALTDVLESDSFYDFEKDSAEDKSGPNTPPNHVERQVGSRGGKLILPPATNQSKMGQNPSRSTLSQMLSAQGKIPVSSGKAGRSRISSGAAKTDSVQASKRRDPETLSKMASVEVKSKQHSLKSLEYEYEEDYEPAGDDDEEDAYGLMNKMCEESEEPEENSEENANEASLVKYAAYLDAKSSEGDILEESLEEDEGTDGQHTQRSDEESQDNSIRAPRLKENMSSLRKQISDDYKERESFLKTFCRQASNSNMRDDPAPKKRNSIAGGAAASSHMTGSRKHALLAALKTIDDNKSQD</sequence>
<dbReference type="PANTHER" id="PTHR16650">
    <property type="entry name" value="C21ORF13-RELATED"/>
    <property type="match status" value="1"/>
</dbReference>
<keyword evidence="7" id="KW-1185">Reference proteome</keyword>
<dbReference type="GeneID" id="108048818"/>
<keyword evidence="2 3" id="KW-0175">Coiled coil</keyword>
<dbReference type="InterPro" id="IPR026188">
    <property type="entry name" value="Lebercilin-like"/>
</dbReference>
<feature type="compositionally biased region" description="Polar residues" evidence="4">
    <location>
        <begin position="366"/>
        <end position="386"/>
    </location>
</feature>
<feature type="region of interest" description="Disordered" evidence="4">
    <location>
        <begin position="274"/>
        <end position="293"/>
    </location>
</feature>
<organism evidence="8">
    <name type="scientific">Drosophila rhopaloa</name>
    <name type="common">Fruit fly</name>
    <dbReference type="NCBI Taxonomy" id="1041015"/>
    <lineage>
        <taxon>Eukaryota</taxon>
        <taxon>Metazoa</taxon>
        <taxon>Ecdysozoa</taxon>
        <taxon>Arthropoda</taxon>
        <taxon>Hexapoda</taxon>
        <taxon>Insecta</taxon>
        <taxon>Pterygota</taxon>
        <taxon>Neoptera</taxon>
        <taxon>Endopterygota</taxon>
        <taxon>Diptera</taxon>
        <taxon>Brachycera</taxon>
        <taxon>Muscomorpha</taxon>
        <taxon>Ephydroidea</taxon>
        <taxon>Drosophilidae</taxon>
        <taxon>Drosophila</taxon>
        <taxon>Sophophora</taxon>
    </lineage>
</organism>
<feature type="coiled-coil region" evidence="3">
    <location>
        <begin position="92"/>
        <end position="119"/>
    </location>
</feature>
<accession>A0A6P4F4E0</accession>
<dbReference type="AlphaFoldDB" id="A0A6P4F4E0"/>
<feature type="compositionally biased region" description="Polar residues" evidence="4">
    <location>
        <begin position="63"/>
        <end position="76"/>
    </location>
</feature>
<dbReference type="InterPro" id="IPR028933">
    <property type="entry name" value="Lebercilin_dom"/>
</dbReference>
<gene>
    <name evidence="8" type="primary">LOC108048818</name>
    <name evidence="6" type="synonym">108048818</name>
</gene>
<dbReference type="GO" id="GO:0005930">
    <property type="term" value="C:axoneme"/>
    <property type="evidence" value="ECO:0007669"/>
    <property type="project" value="TreeGrafter"/>
</dbReference>
<comment type="similarity">
    <text evidence="1">Belongs to the LCA5 family.</text>
</comment>